<evidence type="ECO:0000256" key="6">
    <source>
        <dbReference type="ARBA" id="ARBA00034777"/>
    </source>
</evidence>
<evidence type="ECO:0000256" key="5">
    <source>
        <dbReference type="ARBA" id="ARBA00023273"/>
    </source>
</evidence>
<keyword evidence="9" id="KW-1185">Reference proteome</keyword>
<protein>
    <submittedName>
        <fullName evidence="8">Uncharacterized protein</fullName>
    </submittedName>
</protein>
<dbReference type="Pfam" id="PF14886">
    <property type="entry name" value="FAM183"/>
    <property type="match status" value="1"/>
</dbReference>
<dbReference type="EMBL" id="LNIX01000008">
    <property type="protein sequence ID" value="OXA51226.1"/>
    <property type="molecule type" value="Genomic_DNA"/>
</dbReference>
<comment type="similarity">
    <text evidence="6">Belongs to the CFAP144 family.</text>
</comment>
<reference evidence="8 9" key="1">
    <citation type="submission" date="2015-12" db="EMBL/GenBank/DDBJ databases">
        <title>The genome of Folsomia candida.</title>
        <authorList>
            <person name="Faddeeva A."/>
            <person name="Derks M.F."/>
            <person name="Anvar Y."/>
            <person name="Smit S."/>
            <person name="Van Straalen N."/>
            <person name="Roelofs D."/>
        </authorList>
    </citation>
    <scope>NUCLEOTIDE SEQUENCE [LARGE SCALE GENOMIC DNA]</scope>
    <source>
        <strain evidence="8 9">VU population</strain>
        <tissue evidence="8">Whole body</tissue>
    </source>
</reference>
<evidence type="ECO:0000313" key="8">
    <source>
        <dbReference type="EMBL" id="OXA51226.1"/>
    </source>
</evidence>
<dbReference type="Proteomes" id="UP000198287">
    <property type="component" value="Unassembled WGS sequence"/>
</dbReference>
<accession>A0A226E402</accession>
<sequence>MSSGKPESTAPPTSRKTSLLNNPVYIQEVNKRNNAGFALFTNYQVNPYTKKTLDFVTPKVNERPPKICPESVPGYDLIKEAIRKAYSVPKDRFCEQQTELHRLGWYEAGQGSYDRENYDDRFKFSHQTAEFIKTQAMIKEYDRLMGSFKPTSSISPRQNDSTLRWRL</sequence>
<dbReference type="GO" id="GO:0005929">
    <property type="term" value="C:cilium"/>
    <property type="evidence" value="ECO:0007669"/>
    <property type="project" value="UniProtKB-SubCell"/>
</dbReference>
<name>A0A226E402_FOLCA</name>
<evidence type="ECO:0000256" key="4">
    <source>
        <dbReference type="ARBA" id="ARBA00023212"/>
    </source>
</evidence>
<keyword evidence="5" id="KW-0966">Cell projection</keyword>
<gene>
    <name evidence="8" type="ORF">Fcan01_14078</name>
</gene>
<dbReference type="AlphaFoldDB" id="A0A226E402"/>
<keyword evidence="4" id="KW-0206">Cytoskeleton</keyword>
<evidence type="ECO:0000256" key="3">
    <source>
        <dbReference type="ARBA" id="ARBA00022490"/>
    </source>
</evidence>
<comment type="caution">
    <text evidence="8">The sequence shown here is derived from an EMBL/GenBank/DDBJ whole genome shotgun (WGS) entry which is preliminary data.</text>
</comment>
<keyword evidence="3" id="KW-0963">Cytoplasm</keyword>
<feature type="region of interest" description="Disordered" evidence="7">
    <location>
        <begin position="1"/>
        <end position="21"/>
    </location>
</feature>
<evidence type="ECO:0000256" key="2">
    <source>
        <dbReference type="ARBA" id="ARBA00004245"/>
    </source>
</evidence>
<dbReference type="GO" id="GO:0005856">
    <property type="term" value="C:cytoskeleton"/>
    <property type="evidence" value="ECO:0007669"/>
    <property type="project" value="UniProtKB-SubCell"/>
</dbReference>
<evidence type="ECO:0000256" key="7">
    <source>
        <dbReference type="SAM" id="MobiDB-lite"/>
    </source>
</evidence>
<evidence type="ECO:0000256" key="1">
    <source>
        <dbReference type="ARBA" id="ARBA00004138"/>
    </source>
</evidence>
<organism evidence="8 9">
    <name type="scientific">Folsomia candida</name>
    <name type="common">Springtail</name>
    <dbReference type="NCBI Taxonomy" id="158441"/>
    <lineage>
        <taxon>Eukaryota</taxon>
        <taxon>Metazoa</taxon>
        <taxon>Ecdysozoa</taxon>
        <taxon>Arthropoda</taxon>
        <taxon>Hexapoda</taxon>
        <taxon>Collembola</taxon>
        <taxon>Entomobryomorpha</taxon>
        <taxon>Isotomoidea</taxon>
        <taxon>Isotomidae</taxon>
        <taxon>Proisotominae</taxon>
        <taxon>Folsomia</taxon>
    </lineage>
</organism>
<comment type="subcellular location">
    <subcellularLocation>
        <location evidence="1">Cell projection</location>
        <location evidence="1">Cilium</location>
    </subcellularLocation>
    <subcellularLocation>
        <location evidence="2">Cytoplasm</location>
        <location evidence="2">Cytoskeleton</location>
    </subcellularLocation>
</comment>
<evidence type="ECO:0000313" key="9">
    <source>
        <dbReference type="Proteomes" id="UP000198287"/>
    </source>
</evidence>
<proteinExistence type="inferred from homology"/>
<dbReference type="InterPro" id="IPR029214">
    <property type="entry name" value="CFAP144"/>
</dbReference>